<dbReference type="AlphaFoldDB" id="A0AA88X561"/>
<organism evidence="6 7">
    <name type="scientific">Escallonia herrerae</name>
    <dbReference type="NCBI Taxonomy" id="1293975"/>
    <lineage>
        <taxon>Eukaryota</taxon>
        <taxon>Viridiplantae</taxon>
        <taxon>Streptophyta</taxon>
        <taxon>Embryophyta</taxon>
        <taxon>Tracheophyta</taxon>
        <taxon>Spermatophyta</taxon>
        <taxon>Magnoliopsida</taxon>
        <taxon>eudicotyledons</taxon>
        <taxon>Gunneridae</taxon>
        <taxon>Pentapetalae</taxon>
        <taxon>asterids</taxon>
        <taxon>campanulids</taxon>
        <taxon>Escalloniales</taxon>
        <taxon>Escalloniaceae</taxon>
        <taxon>Escallonia</taxon>
    </lineage>
</organism>
<evidence type="ECO:0000256" key="4">
    <source>
        <dbReference type="SAM" id="Phobius"/>
    </source>
</evidence>
<reference evidence="6" key="1">
    <citation type="submission" date="2022-12" db="EMBL/GenBank/DDBJ databases">
        <title>Draft genome assemblies for two species of Escallonia (Escalloniales).</title>
        <authorList>
            <person name="Chanderbali A."/>
            <person name="Dervinis C."/>
            <person name="Anghel I."/>
            <person name="Soltis D."/>
            <person name="Soltis P."/>
            <person name="Zapata F."/>
        </authorList>
    </citation>
    <scope>NUCLEOTIDE SEQUENCE</scope>
    <source>
        <strain evidence="6">UCBG64.0493</strain>
        <tissue evidence="6">Leaf</tissue>
    </source>
</reference>
<protein>
    <recommendedName>
        <fullName evidence="5">Gnk2-homologous domain-containing protein</fullName>
    </recommendedName>
</protein>
<name>A0AA88X561_9ASTE</name>
<feature type="transmembrane region" description="Helical" evidence="4">
    <location>
        <begin position="123"/>
        <end position="144"/>
    </location>
</feature>
<dbReference type="Gene3D" id="3.30.430.20">
    <property type="entry name" value="Gnk2 domain, C-X8-C-X2-C motif"/>
    <property type="match status" value="1"/>
</dbReference>
<accession>A0AA88X561</accession>
<feature type="compositionally biased region" description="Pro residues" evidence="3">
    <location>
        <begin position="94"/>
        <end position="112"/>
    </location>
</feature>
<evidence type="ECO:0000256" key="2">
    <source>
        <dbReference type="ARBA" id="ARBA00022737"/>
    </source>
</evidence>
<keyword evidence="4" id="KW-0472">Membrane</keyword>
<sequence>MTRWEIYCSIYVSEPHRGVCGSMRLLYSTTRALRRFMGECTPDISKLDCGKCLDVAMNSITIHASGQLGASMVRYSCVLRFDTYKFFQPTADAPPPPCSTPAPPVPQSPPPLSTDTSDSSNKFRTIITTTASDMLTVVLLCLFLRLRKRKHNINVESKFGTNCDSKAKKMI</sequence>
<keyword evidence="7" id="KW-1185">Reference proteome</keyword>
<dbReference type="Proteomes" id="UP001188597">
    <property type="component" value="Unassembled WGS sequence"/>
</dbReference>
<dbReference type="EMBL" id="JAVXUP010000071">
    <property type="protein sequence ID" value="KAK3039731.1"/>
    <property type="molecule type" value="Genomic_DNA"/>
</dbReference>
<dbReference type="PROSITE" id="PS51473">
    <property type="entry name" value="GNK2"/>
    <property type="match status" value="1"/>
</dbReference>
<feature type="domain" description="Gnk2-homologous" evidence="5">
    <location>
        <begin position="1"/>
        <end position="86"/>
    </location>
</feature>
<evidence type="ECO:0000256" key="3">
    <source>
        <dbReference type="SAM" id="MobiDB-lite"/>
    </source>
</evidence>
<keyword evidence="1" id="KW-0732">Signal</keyword>
<keyword evidence="2" id="KW-0677">Repeat</keyword>
<evidence type="ECO:0000313" key="7">
    <source>
        <dbReference type="Proteomes" id="UP001188597"/>
    </source>
</evidence>
<dbReference type="InterPro" id="IPR002902">
    <property type="entry name" value="GNK2"/>
</dbReference>
<feature type="region of interest" description="Disordered" evidence="3">
    <location>
        <begin position="94"/>
        <end position="120"/>
    </location>
</feature>
<evidence type="ECO:0000259" key="5">
    <source>
        <dbReference type="PROSITE" id="PS51473"/>
    </source>
</evidence>
<dbReference type="CDD" id="cd23509">
    <property type="entry name" value="Gnk2-like"/>
    <property type="match status" value="1"/>
</dbReference>
<evidence type="ECO:0000256" key="1">
    <source>
        <dbReference type="ARBA" id="ARBA00022729"/>
    </source>
</evidence>
<keyword evidence="4" id="KW-0812">Transmembrane</keyword>
<dbReference type="InterPro" id="IPR038408">
    <property type="entry name" value="GNK2_sf"/>
</dbReference>
<evidence type="ECO:0000313" key="6">
    <source>
        <dbReference type="EMBL" id="KAK3039731.1"/>
    </source>
</evidence>
<dbReference type="PANTHER" id="PTHR32099:SF51">
    <property type="entry name" value="CYSTEINE-RICH RECEPTOR-LIKE PROTEIN KINASE 25 ISOFORM X1"/>
    <property type="match status" value="1"/>
</dbReference>
<keyword evidence="4" id="KW-1133">Transmembrane helix</keyword>
<proteinExistence type="predicted"/>
<gene>
    <name evidence="6" type="ORF">RJ639_027072</name>
</gene>
<comment type="caution">
    <text evidence="6">The sequence shown here is derived from an EMBL/GenBank/DDBJ whole genome shotgun (WGS) entry which is preliminary data.</text>
</comment>
<dbReference type="PANTHER" id="PTHR32099">
    <property type="entry name" value="CYSTEINE-RICH REPEAT SECRETORY PROTEIN"/>
    <property type="match status" value="1"/>
</dbReference>